<name>A0A8C7YWN6_9TELE</name>
<dbReference type="GeneTree" id="ENSGT00950000183083"/>
<feature type="domain" description="Intermembrane lipid transfer protein VPS13-like C-terminal" evidence="2">
    <location>
        <begin position="960"/>
        <end position="990"/>
    </location>
</feature>
<dbReference type="InterPro" id="IPR009543">
    <property type="entry name" value="VPS13_VAB"/>
</dbReference>
<dbReference type="Pfam" id="PF25037">
    <property type="entry name" value="VPS13_C"/>
    <property type="match status" value="1"/>
</dbReference>
<protein>
    <submittedName>
        <fullName evidence="3">Vacuolar protein sorting 13 homolog A</fullName>
    </submittedName>
</protein>
<evidence type="ECO:0000313" key="3">
    <source>
        <dbReference type="Ensembl" id="ENSOSIP00000033977.1"/>
    </source>
</evidence>
<reference evidence="3" key="2">
    <citation type="submission" date="2025-09" db="UniProtKB">
        <authorList>
            <consortium name="Ensembl"/>
        </authorList>
    </citation>
    <scope>IDENTIFICATION</scope>
</reference>
<evidence type="ECO:0000259" key="1">
    <source>
        <dbReference type="Pfam" id="PF25036"/>
    </source>
</evidence>
<dbReference type="AlphaFoldDB" id="A0A8C7YWN6"/>
<evidence type="ECO:0000313" key="4">
    <source>
        <dbReference type="Proteomes" id="UP000694383"/>
    </source>
</evidence>
<sequence>MRSSVCLWIHTGEHFNMCSFLHSVCIQSSGVKIIVNIVPVKDTVTFKNTGDVGENYDVPFVLHLWPSVLLHNQLPYQITYRLKETGVSAPEAILKPGHSTQLHTAVINQSQLELRLMDYLSQDWSSEYSISSNQEEISFIVFQSLKEEEDEYVEGTERKKAELDIAVHVKDDSGHTAIAIHSPYWMMNKTGRLLQYNADDIHHKHAFTKNNDMPLLFSFKPRHFLRNNKVRLMISESELSDEFSLDTVGSHGKVKCKGIHKDYLVGVKINASSFSLTRIVTFVPFYTLVNKTKYKIFICEDEGDTWTEINPEQVRVLMVFCVCENKVFQIPGRVDMESSTCTKKLSYNRMRSHEDSQPHRIDFTRQENSLLLHLNDSLGGIIVDVNLSEHLVTIQFSEYRDGSAPFLIINHTNDQTLYFNQSSQKEIEKEELEAGKAVYYTWTDPTGSRELCWTCGPYSGTLKTEEVFYKSLTRFYERKLFVISFFEGLQRVVVFTEDQDIYNLLGESEKMQAAEQEIILLLQNVGVSLVNNTTSQEVSFIGITCSDVVWETQPRKKKRWKILNIKEGDMLEKHFKEYISSSPIEDAIVELENNYKVRFTSNGVDMHMLQPFDAPLRRHFLPGIKVEYSISPRQSTYRVKIHRIQIQNQMQSAIFPYVFYPVKLPKSITMDSEPKPLIDICIVTRAAGHSEIPRIKYFKVLIQEMDLKLDLGFLYSIFDLVNPENTTSMSPVELFEKDIEYIKTDLNDVSAADTSPISLYEFFHISPIKAIKQAYVLVLGLDVLGNPFALIRGLSEGVEAFFYEPYQGAIRGPEEFVEGMALGAKVFVDKAVGGLAGAAFKMTGAMAKGIAAITMDEDYQQKRREAINRQPSGLKEGLARGGKGLVSVWKTFFVTLLHHHCVWDRTIAAQKEGALGFFKGCGQGLVGAIARPTGGIVDMASSTFQGIKRAAETSQNVESLRPPRFIHEDGVIRPYKAREANGSQMLQVYESPLMTISVFKALKAPAEKVKPKVSWLK</sequence>
<dbReference type="Ensembl" id="ENSOSIT00000035816.1">
    <property type="protein sequence ID" value="ENSOSIP00000033977.1"/>
    <property type="gene ID" value="ENSOSIG00000016435.1"/>
</dbReference>
<dbReference type="PANTHER" id="PTHR16166">
    <property type="entry name" value="VACUOLAR PROTEIN SORTING-ASSOCIATED PROTEIN VPS13"/>
    <property type="match status" value="1"/>
</dbReference>
<proteinExistence type="predicted"/>
<reference evidence="3" key="1">
    <citation type="submission" date="2025-08" db="UniProtKB">
        <authorList>
            <consortium name="Ensembl"/>
        </authorList>
    </citation>
    <scope>IDENTIFICATION</scope>
</reference>
<organism evidence="3 4">
    <name type="scientific">Oryzias sinensis</name>
    <name type="common">Chinese medaka</name>
    <dbReference type="NCBI Taxonomy" id="183150"/>
    <lineage>
        <taxon>Eukaryota</taxon>
        <taxon>Metazoa</taxon>
        <taxon>Chordata</taxon>
        <taxon>Craniata</taxon>
        <taxon>Vertebrata</taxon>
        <taxon>Euteleostomi</taxon>
        <taxon>Actinopterygii</taxon>
        <taxon>Neopterygii</taxon>
        <taxon>Teleostei</taxon>
        <taxon>Neoteleostei</taxon>
        <taxon>Acanthomorphata</taxon>
        <taxon>Ovalentaria</taxon>
        <taxon>Atherinomorphae</taxon>
        <taxon>Beloniformes</taxon>
        <taxon>Adrianichthyidae</taxon>
        <taxon>Oryziinae</taxon>
        <taxon>Oryzias</taxon>
    </lineage>
</organism>
<dbReference type="Pfam" id="PF25036">
    <property type="entry name" value="VPS13_VAB"/>
    <property type="match status" value="1"/>
</dbReference>
<dbReference type="PANTHER" id="PTHR16166:SF22">
    <property type="entry name" value="INTERMEMBRANE LIPID TRANSFER PROTEIN VPS13A"/>
    <property type="match status" value="1"/>
</dbReference>
<feature type="domain" description="Vacuolar protein sorting-associated protein 13 VPS13 adaptor binding" evidence="1">
    <location>
        <begin position="61"/>
        <end position="447"/>
    </location>
</feature>
<accession>A0A8C7YWN6</accession>
<dbReference type="Proteomes" id="UP000694383">
    <property type="component" value="Unplaced"/>
</dbReference>
<keyword evidence="4" id="KW-1185">Reference proteome</keyword>
<dbReference type="InterPro" id="IPR056748">
    <property type="entry name" value="VPS13-like_C"/>
</dbReference>
<dbReference type="GO" id="GO:0006914">
    <property type="term" value="P:autophagy"/>
    <property type="evidence" value="ECO:0007669"/>
    <property type="project" value="TreeGrafter"/>
</dbReference>
<dbReference type="GO" id="GO:0006623">
    <property type="term" value="P:protein targeting to vacuole"/>
    <property type="evidence" value="ECO:0007669"/>
    <property type="project" value="TreeGrafter"/>
</dbReference>
<dbReference type="GO" id="GO:0045053">
    <property type="term" value="P:protein retention in Golgi apparatus"/>
    <property type="evidence" value="ECO:0007669"/>
    <property type="project" value="TreeGrafter"/>
</dbReference>
<evidence type="ECO:0000259" key="2">
    <source>
        <dbReference type="Pfam" id="PF25037"/>
    </source>
</evidence>
<dbReference type="InterPro" id="IPR026847">
    <property type="entry name" value="VPS13"/>
</dbReference>